<dbReference type="Gene3D" id="2.10.60.10">
    <property type="entry name" value="CD59"/>
    <property type="match status" value="1"/>
</dbReference>
<dbReference type="Ensembl" id="ENSVKKT00000026554.1">
    <property type="protein sequence ID" value="ENSVKKP00000025922.1"/>
    <property type="gene ID" value="ENSVKKG00000016962.1"/>
</dbReference>
<evidence type="ECO:0000256" key="4">
    <source>
        <dbReference type="ARBA" id="ARBA00022525"/>
    </source>
</evidence>
<dbReference type="Pfam" id="PF00087">
    <property type="entry name" value="Toxin_TOLIP"/>
    <property type="match status" value="1"/>
</dbReference>
<protein>
    <recommendedName>
        <fullName evidence="10">UPAR/Ly6 domain-containing protein</fullName>
    </recommendedName>
</protein>
<feature type="domain" description="UPAR/Ly6" evidence="10">
    <location>
        <begin position="28"/>
        <end position="117"/>
    </location>
</feature>
<evidence type="ECO:0000313" key="12">
    <source>
        <dbReference type="Proteomes" id="UP000694545"/>
    </source>
</evidence>
<dbReference type="SMART" id="SM00134">
    <property type="entry name" value="LU"/>
    <property type="match status" value="1"/>
</dbReference>
<dbReference type="GO" id="GO:0030550">
    <property type="term" value="F:acetylcholine receptor inhibitor activity"/>
    <property type="evidence" value="ECO:0007669"/>
    <property type="project" value="TreeGrafter"/>
</dbReference>
<feature type="signal peptide" evidence="9">
    <location>
        <begin position="1"/>
        <end position="16"/>
    </location>
</feature>
<dbReference type="GO" id="GO:0005886">
    <property type="term" value="C:plasma membrane"/>
    <property type="evidence" value="ECO:0007669"/>
    <property type="project" value="UniProtKB-SubCell"/>
</dbReference>
<dbReference type="InterPro" id="IPR051110">
    <property type="entry name" value="Ly-6/neurotoxin-like_GPI-ap"/>
</dbReference>
<evidence type="ECO:0000313" key="11">
    <source>
        <dbReference type="Ensembl" id="ENSVKKP00000025922.1"/>
    </source>
</evidence>
<keyword evidence="4" id="KW-0964">Secreted</keyword>
<dbReference type="InterPro" id="IPR016054">
    <property type="entry name" value="LY6_UPA_recep-like"/>
</dbReference>
<keyword evidence="6" id="KW-0472">Membrane</keyword>
<name>A0A8D2LQ59_VARKO</name>
<evidence type="ECO:0000256" key="8">
    <source>
        <dbReference type="ARBA" id="ARBA00023180"/>
    </source>
</evidence>
<comment type="subcellular location">
    <subcellularLocation>
        <location evidence="1">Cell membrane</location>
    </subcellularLocation>
    <subcellularLocation>
        <location evidence="2">Secreted</location>
    </subcellularLocation>
</comment>
<feature type="chain" id="PRO_5034299454" description="UPAR/Ly6 domain-containing protein" evidence="9">
    <location>
        <begin position="17"/>
        <end position="133"/>
    </location>
</feature>
<keyword evidence="8" id="KW-0325">Glycoprotein</keyword>
<dbReference type="OMA" id="SCDENFM"/>
<reference evidence="11" key="2">
    <citation type="submission" date="2025-09" db="UniProtKB">
        <authorList>
            <consortium name="Ensembl"/>
        </authorList>
    </citation>
    <scope>IDENTIFICATION</scope>
</reference>
<dbReference type="FunFam" id="2.10.60.10:FF:000003">
    <property type="entry name" value="lymphocyte antigen 6E isoform X1"/>
    <property type="match status" value="1"/>
</dbReference>
<evidence type="ECO:0000256" key="3">
    <source>
        <dbReference type="ARBA" id="ARBA00022475"/>
    </source>
</evidence>
<dbReference type="InterPro" id="IPR035076">
    <property type="entry name" value="Toxin/TOLIP"/>
</dbReference>
<keyword evidence="7" id="KW-1015">Disulfide bond</keyword>
<dbReference type="InterPro" id="IPR045860">
    <property type="entry name" value="Snake_toxin-like_sf"/>
</dbReference>
<proteinExistence type="predicted"/>
<keyword evidence="12" id="KW-1185">Reference proteome</keyword>
<dbReference type="CDD" id="cd23543">
    <property type="entry name" value="TFP_LU_ECD_Ly6E"/>
    <property type="match status" value="1"/>
</dbReference>
<evidence type="ECO:0000256" key="1">
    <source>
        <dbReference type="ARBA" id="ARBA00004236"/>
    </source>
</evidence>
<dbReference type="PANTHER" id="PTHR16983">
    <property type="entry name" value="UPAR/LY6 DOMAIN-CONTAINING PROTEIN"/>
    <property type="match status" value="1"/>
</dbReference>
<dbReference type="Proteomes" id="UP000694545">
    <property type="component" value="Unplaced"/>
</dbReference>
<keyword evidence="3" id="KW-1003">Cell membrane</keyword>
<evidence type="ECO:0000256" key="5">
    <source>
        <dbReference type="ARBA" id="ARBA00022729"/>
    </source>
</evidence>
<evidence type="ECO:0000256" key="7">
    <source>
        <dbReference type="ARBA" id="ARBA00023157"/>
    </source>
</evidence>
<dbReference type="GO" id="GO:0005576">
    <property type="term" value="C:extracellular region"/>
    <property type="evidence" value="ECO:0007669"/>
    <property type="project" value="UniProtKB-SubCell"/>
</dbReference>
<sequence>RFPFLLFRCLCKHICSAPLPSLCTVHALWCYRCENEPSNWNCIKLVKCAETDSYCSTTVTTSRQGKDTDYRLSKGCAPTCTENNMVTSLGSVSTSCCQRYGCNFSGATSVKTSSAVMVVGILASFFYIFRSGL</sequence>
<dbReference type="AlphaFoldDB" id="A0A8D2LQ59"/>
<keyword evidence="5 9" id="KW-0732">Signal</keyword>
<dbReference type="SUPFAM" id="SSF57302">
    <property type="entry name" value="Snake toxin-like"/>
    <property type="match status" value="1"/>
</dbReference>
<organism evidence="11 12">
    <name type="scientific">Varanus komodoensis</name>
    <name type="common">Komodo dragon</name>
    <dbReference type="NCBI Taxonomy" id="61221"/>
    <lineage>
        <taxon>Eukaryota</taxon>
        <taxon>Metazoa</taxon>
        <taxon>Chordata</taxon>
        <taxon>Craniata</taxon>
        <taxon>Vertebrata</taxon>
        <taxon>Euteleostomi</taxon>
        <taxon>Lepidosauria</taxon>
        <taxon>Squamata</taxon>
        <taxon>Bifurcata</taxon>
        <taxon>Unidentata</taxon>
        <taxon>Episquamata</taxon>
        <taxon>Toxicofera</taxon>
        <taxon>Anguimorpha</taxon>
        <taxon>Paleoanguimorpha</taxon>
        <taxon>Varanoidea</taxon>
        <taxon>Varanidae</taxon>
        <taxon>Varanus</taxon>
    </lineage>
</organism>
<accession>A0A8D2LQ59</accession>
<evidence type="ECO:0000259" key="10">
    <source>
        <dbReference type="SMART" id="SM00134"/>
    </source>
</evidence>
<evidence type="ECO:0000256" key="9">
    <source>
        <dbReference type="SAM" id="SignalP"/>
    </source>
</evidence>
<evidence type="ECO:0000256" key="6">
    <source>
        <dbReference type="ARBA" id="ARBA00023136"/>
    </source>
</evidence>
<reference evidence="11" key="1">
    <citation type="submission" date="2025-08" db="UniProtKB">
        <authorList>
            <consortium name="Ensembl"/>
        </authorList>
    </citation>
    <scope>IDENTIFICATION</scope>
</reference>
<evidence type="ECO:0000256" key="2">
    <source>
        <dbReference type="ARBA" id="ARBA00004613"/>
    </source>
</evidence>
<dbReference type="PANTHER" id="PTHR16983:SF13">
    <property type="entry name" value="LYMPHOCYTE ANTIGEN 6E"/>
    <property type="match status" value="1"/>
</dbReference>